<evidence type="ECO:0000256" key="1">
    <source>
        <dbReference type="SAM" id="MobiDB-lite"/>
    </source>
</evidence>
<reference evidence="2 3" key="1">
    <citation type="journal article" date="2010" name="Nature">
        <title>Genome sequencing and analysis of the model grass Brachypodium distachyon.</title>
        <authorList>
            <consortium name="International Brachypodium Initiative"/>
        </authorList>
    </citation>
    <scope>NUCLEOTIDE SEQUENCE [LARGE SCALE GENOMIC DNA]</scope>
    <source>
        <strain evidence="2 3">Bd21</strain>
    </source>
</reference>
<dbReference type="EMBL" id="CM000883">
    <property type="protein sequence ID" value="PNT64126.1"/>
    <property type="molecule type" value="Genomic_DNA"/>
</dbReference>
<sequence length="318" mass="34138">MLDFVDGDQPAASNGKSRPSMRQRTTQRKTSRTVLSSGSSPSLTAAHAAASSAAASRTAAASILSPASIASESRRELFSRPWISFRKKPHELLRLLSLRFPSSASRSVMASSGGAHGYAAAARGGGGVGRWCSAAARSGHGTAATSAHAVRWSTQPMAYAAAAAPSCVLGGGVRLVPMACSCRAADHERDTPHESDRKWDEDEEEEEDEMEARAGEDFAELRPKERLRWGMELAAEELASARRAERSESALRARRSWPSWISFSPAAAEAAMPARRAQRRAWSTPSRAALQTSSSFTARSWNSAASLSACWAPRHRWA</sequence>
<evidence type="ECO:0000313" key="3">
    <source>
        <dbReference type="EnsemblPlants" id="PNT64126"/>
    </source>
</evidence>
<dbReference type="EnsemblPlants" id="PNT64126">
    <property type="protein sequence ID" value="PNT64126"/>
    <property type="gene ID" value="BRADI_4g24735v3"/>
</dbReference>
<keyword evidence="4" id="KW-1185">Reference proteome</keyword>
<name>A0A2K2CQ21_BRADI</name>
<feature type="compositionally biased region" description="Basic residues" evidence="1">
    <location>
        <begin position="19"/>
        <end position="31"/>
    </location>
</feature>
<feature type="region of interest" description="Disordered" evidence="1">
    <location>
        <begin position="185"/>
        <end position="213"/>
    </location>
</feature>
<accession>A0A2K2CQ21</accession>
<dbReference type="Proteomes" id="UP000008810">
    <property type="component" value="Chromosome 4"/>
</dbReference>
<gene>
    <name evidence="2" type="ORF">BRADI_4g24735v3</name>
</gene>
<feature type="region of interest" description="Disordered" evidence="1">
    <location>
        <begin position="1"/>
        <end position="50"/>
    </location>
</feature>
<dbReference type="InParanoid" id="A0A2K2CQ21"/>
<evidence type="ECO:0000313" key="2">
    <source>
        <dbReference type="EMBL" id="PNT64126.1"/>
    </source>
</evidence>
<reference evidence="2" key="2">
    <citation type="submission" date="2017-06" db="EMBL/GenBank/DDBJ databases">
        <title>WGS assembly of Brachypodium distachyon.</title>
        <authorList>
            <consortium name="The International Brachypodium Initiative"/>
            <person name="Lucas S."/>
            <person name="Harmon-Smith M."/>
            <person name="Lail K."/>
            <person name="Tice H."/>
            <person name="Grimwood J."/>
            <person name="Bruce D."/>
            <person name="Barry K."/>
            <person name="Shu S."/>
            <person name="Lindquist E."/>
            <person name="Wang M."/>
            <person name="Pitluck S."/>
            <person name="Vogel J.P."/>
            <person name="Garvin D.F."/>
            <person name="Mockler T.C."/>
            <person name="Schmutz J."/>
            <person name="Rokhsar D."/>
            <person name="Bevan M.W."/>
        </authorList>
    </citation>
    <scope>NUCLEOTIDE SEQUENCE</scope>
    <source>
        <strain evidence="2">Bd21</strain>
    </source>
</reference>
<protein>
    <submittedName>
        <fullName evidence="2 3">Uncharacterized protein</fullName>
    </submittedName>
</protein>
<organism evidence="2">
    <name type="scientific">Brachypodium distachyon</name>
    <name type="common">Purple false brome</name>
    <name type="synonym">Trachynia distachya</name>
    <dbReference type="NCBI Taxonomy" id="15368"/>
    <lineage>
        <taxon>Eukaryota</taxon>
        <taxon>Viridiplantae</taxon>
        <taxon>Streptophyta</taxon>
        <taxon>Embryophyta</taxon>
        <taxon>Tracheophyta</taxon>
        <taxon>Spermatophyta</taxon>
        <taxon>Magnoliopsida</taxon>
        <taxon>Liliopsida</taxon>
        <taxon>Poales</taxon>
        <taxon>Poaceae</taxon>
        <taxon>BOP clade</taxon>
        <taxon>Pooideae</taxon>
        <taxon>Stipodae</taxon>
        <taxon>Brachypodieae</taxon>
        <taxon>Brachypodium</taxon>
    </lineage>
</organism>
<feature type="compositionally biased region" description="Basic and acidic residues" evidence="1">
    <location>
        <begin position="185"/>
        <end position="200"/>
    </location>
</feature>
<reference evidence="3" key="3">
    <citation type="submission" date="2018-08" db="UniProtKB">
        <authorList>
            <consortium name="EnsemblPlants"/>
        </authorList>
    </citation>
    <scope>IDENTIFICATION</scope>
    <source>
        <strain evidence="3">cv. Bd21</strain>
    </source>
</reference>
<feature type="compositionally biased region" description="Low complexity" evidence="1">
    <location>
        <begin position="39"/>
        <end position="50"/>
    </location>
</feature>
<dbReference type="OrthoDB" id="10653991at2759"/>
<proteinExistence type="predicted"/>
<dbReference type="AlphaFoldDB" id="A0A2K2CQ21"/>
<evidence type="ECO:0000313" key="4">
    <source>
        <dbReference type="Proteomes" id="UP000008810"/>
    </source>
</evidence>
<feature type="compositionally biased region" description="Acidic residues" evidence="1">
    <location>
        <begin position="201"/>
        <end position="210"/>
    </location>
</feature>
<dbReference type="Gramene" id="PNT64126">
    <property type="protein sequence ID" value="PNT64126"/>
    <property type="gene ID" value="BRADI_4g24735v3"/>
</dbReference>